<evidence type="ECO:0000313" key="1">
    <source>
        <dbReference type="EMBL" id="SPF41741.1"/>
    </source>
</evidence>
<evidence type="ECO:0000313" key="2">
    <source>
        <dbReference type="Proteomes" id="UP000238916"/>
    </source>
</evidence>
<dbReference type="EMBL" id="OMOF01000175">
    <property type="protein sequence ID" value="SPF41741.1"/>
    <property type="molecule type" value="Genomic_DNA"/>
</dbReference>
<dbReference type="Proteomes" id="UP000238916">
    <property type="component" value="Unassembled WGS sequence"/>
</dbReference>
<dbReference type="AlphaFoldDB" id="A0A2U3KPX6"/>
<name>A0A2U3KPX6_9FIRM</name>
<sequence length="41" mass="5106">MLHIPAIVWMIFDEEKLLKKNLPGYEEYTQKVHYRLVPYLW</sequence>
<accession>A0A2U3KPX6</accession>
<gene>
    <name evidence="1" type="ORF">SBF1_2560015</name>
</gene>
<proteinExistence type="predicted"/>
<reference evidence="2" key="1">
    <citation type="submission" date="2018-02" db="EMBL/GenBank/DDBJ databases">
        <authorList>
            <person name="Hausmann B."/>
        </authorList>
    </citation>
    <scope>NUCLEOTIDE SEQUENCE [LARGE SCALE GENOMIC DNA]</scope>
    <source>
        <strain evidence="2">Peat soil MAG SbF1</strain>
    </source>
</reference>
<organism evidence="1 2">
    <name type="scientific">Candidatus Desulfosporosinus infrequens</name>
    <dbReference type="NCBI Taxonomy" id="2043169"/>
    <lineage>
        <taxon>Bacteria</taxon>
        <taxon>Bacillati</taxon>
        <taxon>Bacillota</taxon>
        <taxon>Clostridia</taxon>
        <taxon>Eubacteriales</taxon>
        <taxon>Desulfitobacteriaceae</taxon>
        <taxon>Desulfosporosinus</taxon>
    </lineage>
</organism>
<protein>
    <submittedName>
        <fullName evidence="1">Uncharacterized protein</fullName>
    </submittedName>
</protein>